<evidence type="ECO:0000256" key="4">
    <source>
        <dbReference type="SAM" id="SignalP"/>
    </source>
</evidence>
<dbReference type="PANTHER" id="PTHR42341">
    <property type="entry name" value="HYDROPHOBIN"/>
    <property type="match status" value="1"/>
</dbReference>
<comment type="similarity">
    <text evidence="2">Belongs to the cerato-ulmin hydrophobin family.</text>
</comment>
<organism evidence="5">
    <name type="scientific">Geosmithia sp. 13 PPB-2104</name>
    <dbReference type="NCBI Taxonomy" id="1495206"/>
    <lineage>
        <taxon>Eukaryota</taxon>
        <taxon>Fungi</taxon>
        <taxon>Dikarya</taxon>
        <taxon>Ascomycota</taxon>
        <taxon>Pezizomycotina</taxon>
        <taxon>Sordariomycetes</taxon>
        <taxon>Hypocreomycetidae</taxon>
        <taxon>Hypocreales</taxon>
        <taxon>Bionectriaceae</taxon>
        <taxon>Geosmithia</taxon>
    </lineage>
</organism>
<accession>A0A023WG00</accession>
<dbReference type="Gene3D" id="3.20.120.10">
    <property type="entry name" value="Hydrophobin"/>
    <property type="match status" value="1"/>
</dbReference>
<dbReference type="Pfam" id="PF06766">
    <property type="entry name" value="Hydrophobin_2"/>
    <property type="match status" value="1"/>
</dbReference>
<protein>
    <submittedName>
        <fullName evidence="5">Class II hydrophobin</fullName>
    </submittedName>
</protein>
<dbReference type="CDD" id="cd23508">
    <property type="entry name" value="hydrophobin_II"/>
    <property type="match status" value="1"/>
</dbReference>
<dbReference type="PANTHER" id="PTHR42341:SF1">
    <property type="entry name" value="HYDROPHOBIN"/>
    <property type="match status" value="1"/>
</dbReference>
<keyword evidence="4" id="KW-0732">Signal</keyword>
<proteinExistence type="inferred from homology"/>
<dbReference type="EMBL" id="KF484904">
    <property type="protein sequence ID" value="AHY35306.1"/>
    <property type="molecule type" value="Genomic_DNA"/>
</dbReference>
<evidence type="ECO:0000256" key="1">
    <source>
        <dbReference type="ARBA" id="ARBA00004196"/>
    </source>
</evidence>
<dbReference type="InterPro" id="IPR010636">
    <property type="entry name" value="Class_II_hydrophobin"/>
</dbReference>
<dbReference type="SMR" id="A0A023WG00"/>
<feature type="signal peptide" evidence="4">
    <location>
        <begin position="1"/>
        <end position="17"/>
    </location>
</feature>
<evidence type="ECO:0000256" key="2">
    <source>
        <dbReference type="ARBA" id="ARBA00009576"/>
    </source>
</evidence>
<sequence>MQFSIATIALFLSSAMAAPYSGNSNSDSYDPCTGLLQKSPQCCNTDILGVANLDCHGPPSVPTSPSQFQASCVADGGRSARCCTLSLLGLALVCTDPVGI</sequence>
<dbReference type="AlphaFoldDB" id="A0A023WG00"/>
<evidence type="ECO:0000256" key="3">
    <source>
        <dbReference type="ARBA" id="ARBA00023157"/>
    </source>
</evidence>
<dbReference type="GO" id="GO:0005576">
    <property type="term" value="C:extracellular region"/>
    <property type="evidence" value="ECO:0007669"/>
    <property type="project" value="InterPro"/>
</dbReference>
<feature type="chain" id="PRO_5001524731" evidence="4">
    <location>
        <begin position="18"/>
        <end position="100"/>
    </location>
</feature>
<reference evidence="5" key="1">
    <citation type="journal article" date="2014" name="J. Plant Pathol.">
        <title>Horizontal gene transfer of the cerato-ulmin gene is widespread between ophiostoma novo-ulmi and Geosmithia sp.</title>
        <authorList>
            <person name="Frascella A."/>
            <person name="Bettini P.P."/>
            <person name="Kolarik M."/>
            <person name="Comparini C."/>
            <person name="Carresi L."/>
            <person name="Pazzagli L."/>
            <person name="Pepori A.L."/>
            <person name="Santini A."/>
            <person name="Scala F."/>
            <person name="Scala A."/>
        </authorList>
    </citation>
    <scope>NUCLEOTIDE SEQUENCE</scope>
    <source>
        <strain evidence="5">MK1515a</strain>
    </source>
</reference>
<comment type="subcellular location">
    <subcellularLocation>
        <location evidence="1">Cell envelope</location>
    </subcellularLocation>
</comment>
<evidence type="ECO:0000313" key="5">
    <source>
        <dbReference type="EMBL" id="AHY35306.1"/>
    </source>
</evidence>
<keyword evidence="3" id="KW-1015">Disulfide bond</keyword>
<dbReference type="InterPro" id="IPR036686">
    <property type="entry name" value="Class_II_Hydrophobin_sf"/>
</dbReference>
<dbReference type="SUPFAM" id="SSF101751">
    <property type="entry name" value="Hydrophobin II, HfbII"/>
    <property type="match status" value="1"/>
</dbReference>
<name>A0A023WG00_9HYPO</name>